<dbReference type="EMBL" id="HG996471">
    <property type="protein sequence ID" value="CAG1846530.1"/>
    <property type="molecule type" value="Genomic_DNA"/>
</dbReference>
<name>A0A804JH95_MUSAM</name>
<dbReference type="EnsemblPlants" id="Ma06_t17290.1">
    <property type="protein sequence ID" value="Ma06_p17290.1"/>
    <property type="gene ID" value="Ma06_g17290"/>
</dbReference>
<keyword evidence="3" id="KW-1185">Reference proteome</keyword>
<reference evidence="2" key="2">
    <citation type="submission" date="2021-05" db="UniProtKB">
        <authorList>
            <consortium name="EnsemblPlants"/>
        </authorList>
    </citation>
    <scope>IDENTIFICATION</scope>
    <source>
        <strain evidence="2">subsp. malaccensis</strain>
    </source>
</reference>
<dbReference type="InParanoid" id="A0A804JH95"/>
<proteinExistence type="predicted"/>
<evidence type="ECO:0000313" key="2">
    <source>
        <dbReference type="EnsemblPlants" id="Ma06_p17290.1"/>
    </source>
</evidence>
<dbReference type="AlphaFoldDB" id="A0A804JH95"/>
<protein>
    <submittedName>
        <fullName evidence="1">(wild Malaysian banana) hypothetical protein</fullName>
    </submittedName>
</protein>
<organism evidence="2 3">
    <name type="scientific">Musa acuminata subsp. malaccensis</name>
    <name type="common">Wild banana</name>
    <name type="synonym">Musa malaccensis</name>
    <dbReference type="NCBI Taxonomy" id="214687"/>
    <lineage>
        <taxon>Eukaryota</taxon>
        <taxon>Viridiplantae</taxon>
        <taxon>Streptophyta</taxon>
        <taxon>Embryophyta</taxon>
        <taxon>Tracheophyta</taxon>
        <taxon>Spermatophyta</taxon>
        <taxon>Magnoliopsida</taxon>
        <taxon>Liliopsida</taxon>
        <taxon>Zingiberales</taxon>
        <taxon>Musaceae</taxon>
        <taxon>Musa</taxon>
    </lineage>
</organism>
<evidence type="ECO:0000313" key="1">
    <source>
        <dbReference type="EMBL" id="CAG1846530.1"/>
    </source>
</evidence>
<gene>
    <name evidence="1" type="ORF">GSMUA_163260.1</name>
</gene>
<evidence type="ECO:0000313" key="3">
    <source>
        <dbReference type="Proteomes" id="UP000012960"/>
    </source>
</evidence>
<dbReference type="Gramene" id="Ma06_t17290.1">
    <property type="protein sequence ID" value="Ma06_p17290.1"/>
    <property type="gene ID" value="Ma06_g17290"/>
</dbReference>
<sequence length="141" mass="14895">MGALEGYIVHSSPISLGCPSHSFVRGLVRGRRGVGSSSAFLQVLAAIFLPPRIASCQRSPRKITHAKRVGLDAAHASAGWPSASDQIAKSVKTQTPSSSLAALRGDRRPLPALLLPVDDGRPAVPLLSRTNSCQSSWTLDF</sequence>
<accession>A0A804JH95</accession>
<reference evidence="1" key="1">
    <citation type="submission" date="2021-03" db="EMBL/GenBank/DDBJ databases">
        <authorList>
            <consortium name="Genoscope - CEA"/>
            <person name="William W."/>
        </authorList>
    </citation>
    <scope>NUCLEOTIDE SEQUENCE</scope>
    <source>
        <strain evidence="1">Doubled-haploid Pahang</strain>
    </source>
</reference>
<dbReference type="Proteomes" id="UP000012960">
    <property type="component" value="Unplaced"/>
</dbReference>